<proteinExistence type="predicted"/>
<evidence type="ECO:0000256" key="5">
    <source>
        <dbReference type="ARBA" id="ARBA00023002"/>
    </source>
</evidence>
<gene>
    <name evidence="9" type="ORF">B9W14_17245</name>
</gene>
<evidence type="ECO:0000313" key="9">
    <source>
        <dbReference type="EMBL" id="AWI06175.1"/>
    </source>
</evidence>
<dbReference type="SMART" id="SM00926">
    <property type="entry name" value="Molybdop_Fe4S4"/>
    <property type="match status" value="1"/>
</dbReference>
<keyword evidence="7" id="KW-0411">Iron-sulfur</keyword>
<dbReference type="GO" id="GO:0051539">
    <property type="term" value="F:4 iron, 4 sulfur cluster binding"/>
    <property type="evidence" value="ECO:0007669"/>
    <property type="project" value="UniProtKB-KW"/>
</dbReference>
<evidence type="ECO:0000256" key="7">
    <source>
        <dbReference type="ARBA" id="ARBA00023014"/>
    </source>
</evidence>
<reference evidence="10" key="1">
    <citation type="submission" date="2017-04" db="EMBL/GenBank/DDBJ databases">
        <authorList>
            <person name="Song Y."/>
            <person name="Cho B.-K."/>
        </authorList>
    </citation>
    <scope>NUCLEOTIDE SEQUENCE [LARGE SCALE GENOMIC DNA]</scope>
    <source>
        <strain evidence="10">SL1</strain>
    </source>
</reference>
<dbReference type="Proteomes" id="UP000244910">
    <property type="component" value="Chromosome"/>
</dbReference>
<dbReference type="InterPro" id="IPR006963">
    <property type="entry name" value="Mopterin_OxRdtase_4Fe-4S_dom"/>
</dbReference>
<keyword evidence="2" id="KW-0500">Molybdenum</keyword>
<dbReference type="AlphaFoldDB" id="A0A2U8DUU9"/>
<evidence type="ECO:0000256" key="1">
    <source>
        <dbReference type="ARBA" id="ARBA00022485"/>
    </source>
</evidence>
<accession>A0A2U8DUU9</accession>
<keyword evidence="5" id="KW-0560">Oxidoreductase</keyword>
<sequence>MCRKTVQTLCRMCDEHCGINVHLKDNTIIKVNGYDKHLWNEGRMCIKGLSSIDMFYAPDRILTPLKKQSMGLKK</sequence>
<protein>
    <recommendedName>
        <fullName evidence="8">4Fe-4S Mo/W bis-MGD-type domain-containing protein</fullName>
    </recommendedName>
</protein>
<dbReference type="PANTHER" id="PTHR43742:SF9">
    <property type="entry name" value="TETRATHIONATE REDUCTASE SUBUNIT A"/>
    <property type="match status" value="1"/>
</dbReference>
<dbReference type="GO" id="GO:0016491">
    <property type="term" value="F:oxidoreductase activity"/>
    <property type="evidence" value="ECO:0007669"/>
    <property type="project" value="UniProtKB-KW"/>
</dbReference>
<keyword evidence="10" id="KW-1185">Reference proteome</keyword>
<dbReference type="PANTHER" id="PTHR43742">
    <property type="entry name" value="TRIMETHYLAMINE-N-OXIDE REDUCTASE"/>
    <property type="match status" value="1"/>
</dbReference>
<dbReference type="InterPro" id="IPR050612">
    <property type="entry name" value="Prok_Mopterin_Oxidored"/>
</dbReference>
<evidence type="ECO:0000256" key="4">
    <source>
        <dbReference type="ARBA" id="ARBA00022729"/>
    </source>
</evidence>
<organism evidence="9 10">
    <name type="scientific">Clostridium drakei</name>
    <dbReference type="NCBI Taxonomy" id="332101"/>
    <lineage>
        <taxon>Bacteria</taxon>
        <taxon>Bacillati</taxon>
        <taxon>Bacillota</taxon>
        <taxon>Clostridia</taxon>
        <taxon>Eubacteriales</taxon>
        <taxon>Clostridiaceae</taxon>
        <taxon>Clostridium</taxon>
    </lineage>
</organism>
<dbReference type="GO" id="GO:0046872">
    <property type="term" value="F:metal ion binding"/>
    <property type="evidence" value="ECO:0007669"/>
    <property type="project" value="UniProtKB-KW"/>
</dbReference>
<dbReference type="PROSITE" id="PS51669">
    <property type="entry name" value="4FE4S_MOW_BIS_MGD"/>
    <property type="match status" value="1"/>
</dbReference>
<dbReference type="KEGG" id="cdrk:B9W14_17245"/>
<evidence type="ECO:0000256" key="2">
    <source>
        <dbReference type="ARBA" id="ARBA00022505"/>
    </source>
</evidence>
<evidence type="ECO:0000256" key="3">
    <source>
        <dbReference type="ARBA" id="ARBA00022723"/>
    </source>
</evidence>
<dbReference type="RefSeq" id="WP_032079665.1">
    <property type="nucleotide sequence ID" value="NZ_CP020953.1"/>
</dbReference>
<evidence type="ECO:0000259" key="8">
    <source>
        <dbReference type="PROSITE" id="PS51669"/>
    </source>
</evidence>
<keyword evidence="3" id="KW-0479">Metal-binding</keyword>
<dbReference type="SUPFAM" id="SSF53706">
    <property type="entry name" value="Formate dehydrogenase/DMSO reductase, domains 1-3"/>
    <property type="match status" value="1"/>
</dbReference>
<evidence type="ECO:0000313" key="10">
    <source>
        <dbReference type="Proteomes" id="UP000244910"/>
    </source>
</evidence>
<keyword evidence="6" id="KW-0408">Iron</keyword>
<dbReference type="Gene3D" id="3.30.200.210">
    <property type="match status" value="1"/>
</dbReference>
<dbReference type="EMBL" id="CP020953">
    <property type="protein sequence ID" value="AWI06175.1"/>
    <property type="molecule type" value="Genomic_DNA"/>
</dbReference>
<keyword evidence="1" id="KW-0004">4Fe-4S</keyword>
<feature type="domain" description="4Fe-4S Mo/W bis-MGD-type" evidence="8">
    <location>
        <begin position="3"/>
        <end position="59"/>
    </location>
</feature>
<dbReference type="CDD" id="cd00368">
    <property type="entry name" value="Molybdopterin-Binding"/>
    <property type="match status" value="1"/>
</dbReference>
<evidence type="ECO:0000256" key="6">
    <source>
        <dbReference type="ARBA" id="ARBA00023004"/>
    </source>
</evidence>
<dbReference type="OrthoDB" id="9803192at2"/>
<name>A0A2U8DUU9_9CLOT</name>
<dbReference type="Pfam" id="PF04879">
    <property type="entry name" value="Molybdop_Fe4S4"/>
    <property type="match status" value="1"/>
</dbReference>
<keyword evidence="4" id="KW-0732">Signal</keyword>